<feature type="region of interest" description="Disordered" evidence="1">
    <location>
        <begin position="24"/>
        <end position="145"/>
    </location>
</feature>
<dbReference type="Proteomes" id="UP001175271">
    <property type="component" value="Unassembled WGS sequence"/>
</dbReference>
<feature type="compositionally biased region" description="Polar residues" evidence="1">
    <location>
        <begin position="129"/>
        <end position="145"/>
    </location>
</feature>
<dbReference type="AlphaFoldDB" id="A0AA39HVJ6"/>
<sequence>MIGFIALSVAVGAVIYHNVERVTKGQGRYSMKKPKAVKPKPKELPPPKIEKEDAPDIRKMQMEWEKTQREDSEAEIIEFPRLDKKVEKKKSKKKSANRSKQKKNKKANSEMTTEDSVSVEPTAEAMPSPGTNADPSTSPPATDEK</sequence>
<evidence type="ECO:0000313" key="2">
    <source>
        <dbReference type="EMBL" id="KAK0412898.1"/>
    </source>
</evidence>
<evidence type="ECO:0000313" key="3">
    <source>
        <dbReference type="Proteomes" id="UP001175271"/>
    </source>
</evidence>
<feature type="compositionally biased region" description="Basic and acidic residues" evidence="1">
    <location>
        <begin position="40"/>
        <end position="71"/>
    </location>
</feature>
<dbReference type="EMBL" id="JAUCMV010000003">
    <property type="protein sequence ID" value="KAK0412898.1"/>
    <property type="molecule type" value="Genomic_DNA"/>
</dbReference>
<protein>
    <submittedName>
        <fullName evidence="2">Uncharacterized protein</fullName>
    </submittedName>
</protein>
<keyword evidence="3" id="KW-1185">Reference proteome</keyword>
<feature type="compositionally biased region" description="Basic residues" evidence="1">
    <location>
        <begin position="30"/>
        <end position="39"/>
    </location>
</feature>
<evidence type="ECO:0000256" key="1">
    <source>
        <dbReference type="SAM" id="MobiDB-lite"/>
    </source>
</evidence>
<accession>A0AA39HVJ6</accession>
<proteinExistence type="predicted"/>
<comment type="caution">
    <text evidence="2">The sequence shown here is derived from an EMBL/GenBank/DDBJ whole genome shotgun (WGS) entry which is preliminary data.</text>
</comment>
<gene>
    <name evidence="2" type="ORF">QR680_006468</name>
</gene>
<feature type="compositionally biased region" description="Basic residues" evidence="1">
    <location>
        <begin position="87"/>
        <end position="106"/>
    </location>
</feature>
<reference evidence="2" key="1">
    <citation type="submission" date="2023-06" db="EMBL/GenBank/DDBJ databases">
        <title>Genomic analysis of the entomopathogenic nematode Steinernema hermaphroditum.</title>
        <authorList>
            <person name="Schwarz E.M."/>
            <person name="Heppert J.K."/>
            <person name="Baniya A."/>
            <person name="Schwartz H.T."/>
            <person name="Tan C.-H."/>
            <person name="Antoshechkin I."/>
            <person name="Sternberg P.W."/>
            <person name="Goodrich-Blair H."/>
            <person name="Dillman A.R."/>
        </authorList>
    </citation>
    <scope>NUCLEOTIDE SEQUENCE</scope>
    <source>
        <strain evidence="2">PS9179</strain>
        <tissue evidence="2">Whole animal</tissue>
    </source>
</reference>
<organism evidence="2 3">
    <name type="scientific">Steinernema hermaphroditum</name>
    <dbReference type="NCBI Taxonomy" id="289476"/>
    <lineage>
        <taxon>Eukaryota</taxon>
        <taxon>Metazoa</taxon>
        <taxon>Ecdysozoa</taxon>
        <taxon>Nematoda</taxon>
        <taxon>Chromadorea</taxon>
        <taxon>Rhabditida</taxon>
        <taxon>Tylenchina</taxon>
        <taxon>Panagrolaimomorpha</taxon>
        <taxon>Strongyloidoidea</taxon>
        <taxon>Steinernematidae</taxon>
        <taxon>Steinernema</taxon>
    </lineage>
</organism>
<name>A0AA39HVJ6_9BILA</name>